<proteinExistence type="predicted"/>
<evidence type="ECO:0000313" key="2">
    <source>
        <dbReference type="Proteomes" id="UP000026915"/>
    </source>
</evidence>
<protein>
    <submittedName>
        <fullName evidence="1">Uncharacterized protein</fullName>
    </submittedName>
</protein>
<organism evidence="1 2">
    <name type="scientific">Theobroma cacao</name>
    <name type="common">Cacao</name>
    <name type="synonym">Cocoa</name>
    <dbReference type="NCBI Taxonomy" id="3641"/>
    <lineage>
        <taxon>Eukaryota</taxon>
        <taxon>Viridiplantae</taxon>
        <taxon>Streptophyta</taxon>
        <taxon>Embryophyta</taxon>
        <taxon>Tracheophyta</taxon>
        <taxon>Spermatophyta</taxon>
        <taxon>Magnoliopsida</taxon>
        <taxon>eudicotyledons</taxon>
        <taxon>Gunneridae</taxon>
        <taxon>Pentapetalae</taxon>
        <taxon>rosids</taxon>
        <taxon>malvids</taxon>
        <taxon>Malvales</taxon>
        <taxon>Malvaceae</taxon>
        <taxon>Byttnerioideae</taxon>
        <taxon>Theobroma</taxon>
    </lineage>
</organism>
<dbReference type="EMBL" id="CM001879">
    <property type="protein sequence ID" value="EOX94502.1"/>
    <property type="molecule type" value="Genomic_DNA"/>
</dbReference>
<gene>
    <name evidence="1" type="ORF">TCM_004105</name>
</gene>
<reference evidence="1 2" key="1">
    <citation type="journal article" date="2013" name="Genome Biol.">
        <title>The genome sequence of the most widely cultivated cacao type and its use to identify candidate genes regulating pod color.</title>
        <authorList>
            <person name="Motamayor J.C."/>
            <person name="Mockaitis K."/>
            <person name="Schmutz J."/>
            <person name="Haiminen N."/>
            <person name="Iii D.L."/>
            <person name="Cornejo O."/>
            <person name="Findley S.D."/>
            <person name="Zheng P."/>
            <person name="Utro F."/>
            <person name="Royaert S."/>
            <person name="Saski C."/>
            <person name="Jenkins J."/>
            <person name="Podicheti R."/>
            <person name="Zhao M."/>
            <person name="Scheffler B.E."/>
            <person name="Stack J.C."/>
            <person name="Feltus F.A."/>
            <person name="Mustiga G.M."/>
            <person name="Amores F."/>
            <person name="Phillips W."/>
            <person name="Marelli J.P."/>
            <person name="May G.D."/>
            <person name="Shapiro H."/>
            <person name="Ma J."/>
            <person name="Bustamante C.D."/>
            <person name="Schnell R.J."/>
            <person name="Main D."/>
            <person name="Gilbert D."/>
            <person name="Parida L."/>
            <person name="Kuhn D.N."/>
        </authorList>
    </citation>
    <scope>NUCLEOTIDE SEQUENCE [LARGE SCALE GENOMIC DNA]</scope>
    <source>
        <strain evidence="2">cv. Matina 1-6</strain>
    </source>
</reference>
<keyword evidence="2" id="KW-1185">Reference proteome</keyword>
<evidence type="ECO:0000313" key="1">
    <source>
        <dbReference type="EMBL" id="EOX94502.1"/>
    </source>
</evidence>
<sequence>MTESLPSLYQAAGLIFPFNPIDSLPLSIYRRRWDPMTGSLSLSLAGNLSFPCTGSHPSPALTSFPVGDSDLRSSNLSLFLPNWQHNPEDQNFSLSASPAGRVNWVVSNRVQDIFSLWNRASIKERDGHIWDIAFFVITWFMWLPRNEVTFRGATWDVIQVWEASKLRVVVWDKARWPNKYRAILDTYRDPNLGGSKTTNKIQKSGRVD</sequence>
<dbReference type="InParanoid" id="A0A061DQ03"/>
<dbReference type="AlphaFoldDB" id="A0A061DQ03"/>
<dbReference type="Proteomes" id="UP000026915">
    <property type="component" value="Chromosome 1"/>
</dbReference>
<accession>A0A061DQ03</accession>
<dbReference type="HOGENOM" id="CLU_1322943_0_0_1"/>
<name>A0A061DQ03_THECC</name>
<dbReference type="Gramene" id="EOX94502">
    <property type="protein sequence ID" value="EOX94502"/>
    <property type="gene ID" value="TCM_004105"/>
</dbReference>